<dbReference type="EMBL" id="CAJVRM010000001">
    <property type="protein sequence ID" value="CAG8970657.1"/>
    <property type="molecule type" value="Genomic_DNA"/>
</dbReference>
<organism evidence="2 3">
    <name type="scientific">Hymenoscyphus albidus</name>
    <dbReference type="NCBI Taxonomy" id="595503"/>
    <lineage>
        <taxon>Eukaryota</taxon>
        <taxon>Fungi</taxon>
        <taxon>Dikarya</taxon>
        <taxon>Ascomycota</taxon>
        <taxon>Pezizomycotina</taxon>
        <taxon>Leotiomycetes</taxon>
        <taxon>Helotiales</taxon>
        <taxon>Helotiaceae</taxon>
        <taxon>Hymenoscyphus</taxon>
    </lineage>
</organism>
<reference evidence="2" key="1">
    <citation type="submission" date="2021-07" db="EMBL/GenBank/DDBJ databases">
        <authorList>
            <person name="Durling M."/>
        </authorList>
    </citation>
    <scope>NUCLEOTIDE SEQUENCE</scope>
</reference>
<comment type="caution">
    <text evidence="2">The sequence shown here is derived from an EMBL/GenBank/DDBJ whole genome shotgun (WGS) entry which is preliminary data.</text>
</comment>
<evidence type="ECO:0000313" key="3">
    <source>
        <dbReference type="Proteomes" id="UP000701801"/>
    </source>
</evidence>
<accession>A0A9N9LDI9</accession>
<keyword evidence="3" id="KW-1185">Reference proteome</keyword>
<sequence>MRLISTILPILANVIAVPALYCTADGIPWPDEAGPGQVCNKHLFCCTSDEIGQDSDIFTIHRTGEELLDIDGYSINCLEGFGW</sequence>
<name>A0A9N9LDI9_9HELO</name>
<proteinExistence type="predicted"/>
<gene>
    <name evidence="2" type="ORF">HYALB_00003411</name>
</gene>
<feature type="chain" id="PRO_5040309139" description="Hydrophobin" evidence="1">
    <location>
        <begin position="27"/>
        <end position="83"/>
    </location>
</feature>
<evidence type="ECO:0000313" key="2">
    <source>
        <dbReference type="EMBL" id="CAG8970657.1"/>
    </source>
</evidence>
<dbReference type="OrthoDB" id="10360141at2759"/>
<dbReference type="AlphaFoldDB" id="A0A9N9LDI9"/>
<evidence type="ECO:0008006" key="4">
    <source>
        <dbReference type="Google" id="ProtNLM"/>
    </source>
</evidence>
<keyword evidence="1" id="KW-0732">Signal</keyword>
<protein>
    <recommendedName>
        <fullName evidence="4">Hydrophobin</fullName>
    </recommendedName>
</protein>
<dbReference type="Proteomes" id="UP000701801">
    <property type="component" value="Unassembled WGS sequence"/>
</dbReference>
<feature type="signal peptide" evidence="1">
    <location>
        <begin position="1"/>
        <end position="26"/>
    </location>
</feature>
<evidence type="ECO:0000256" key="1">
    <source>
        <dbReference type="SAM" id="SignalP"/>
    </source>
</evidence>